<evidence type="ECO:0000256" key="1">
    <source>
        <dbReference type="SAM" id="SignalP"/>
    </source>
</evidence>
<sequence length="327" mass="35178">MKKKLLAALSASAILLAGCQTDSEPVIGVAQLVDQTSLNIIRDAMLDEFEELGYKDGENMVIDYQNAAGKAENLNTIFSQFQSEDAAAVVAITTAAAQSAQNFTDSYPVIFSAVADPVGAGIVKDLEHPEGNITGTSFEVQVDQIIDLIMELNPDAKTIGALYTPGEVNGVSTLNRFKTYAKEKGLEVIDGTGTDLTTLQQAAQMLVEKCDVLFSPNDNIVASGMTALASIALENHVPYYAAADSMVQDGAFATVGIDYEELGRETARMTVEVLEGKDPADIPVKVFRDNLSIYINQKTLDSLEKDCRTKLVLPEPVMKADNLKLLD</sequence>
<dbReference type="Pfam" id="PF04392">
    <property type="entry name" value="ABC_sub_bind"/>
    <property type="match status" value="1"/>
</dbReference>
<dbReference type="RefSeq" id="WP_075885269.1">
    <property type="nucleotide sequence ID" value="NZ_MPJZ01000050.1"/>
</dbReference>
<accession>A0A1Q9YL33</accession>
<dbReference type="AlphaFoldDB" id="A0A1Q9YL33"/>
<comment type="caution">
    <text evidence="2">The sequence shown here is derived from an EMBL/GenBank/DDBJ whole genome shotgun (WGS) entry which is preliminary data.</text>
</comment>
<evidence type="ECO:0000313" key="2">
    <source>
        <dbReference type="EMBL" id="OLU45534.1"/>
    </source>
</evidence>
<keyword evidence="1" id="KW-0732">Signal</keyword>
<reference evidence="2 3" key="1">
    <citation type="submission" date="2016-11" db="EMBL/GenBank/DDBJ databases">
        <title>Description of two novel members of the family Erysipelotrichaceae: Ileibacterium lipovorans gen. nov., sp. nov. and Dubosiella newyorkensis, gen. nov., sp. nov.</title>
        <authorList>
            <person name="Cox L.M."/>
            <person name="Sohn J."/>
            <person name="Tyrrell K.L."/>
            <person name="Citron D.M."/>
            <person name="Lawson P.A."/>
            <person name="Patel N.B."/>
            <person name="Iizumi T."/>
            <person name="Perez-Perez G.I."/>
            <person name="Goldstein E.J."/>
            <person name="Blaser M.J."/>
        </authorList>
    </citation>
    <scope>NUCLEOTIDE SEQUENCE [LARGE SCALE GENOMIC DNA]</scope>
    <source>
        <strain evidence="2 3">NYU-BL-K8</strain>
    </source>
</reference>
<gene>
    <name evidence="2" type="ORF">BO223_05190</name>
</gene>
<protein>
    <submittedName>
        <fullName evidence="2">Peptide ABC transporter substrate-binding protein</fullName>
    </submittedName>
</protein>
<dbReference type="Proteomes" id="UP000186758">
    <property type="component" value="Unassembled WGS sequence"/>
</dbReference>
<organism evidence="2 3">
    <name type="scientific">Faecalibaculum rodentium</name>
    <dbReference type="NCBI Taxonomy" id="1702221"/>
    <lineage>
        <taxon>Bacteria</taxon>
        <taxon>Bacillati</taxon>
        <taxon>Bacillota</taxon>
        <taxon>Erysipelotrichia</taxon>
        <taxon>Erysipelotrichales</taxon>
        <taxon>Erysipelotrichaceae</taxon>
        <taxon>Faecalibaculum</taxon>
    </lineage>
</organism>
<dbReference type="PANTHER" id="PTHR35271">
    <property type="entry name" value="ABC TRANSPORTER, SUBSTRATE-BINDING LIPOPROTEIN-RELATED"/>
    <property type="match status" value="1"/>
</dbReference>
<dbReference type="SUPFAM" id="SSF53822">
    <property type="entry name" value="Periplasmic binding protein-like I"/>
    <property type="match status" value="1"/>
</dbReference>
<dbReference type="InterPro" id="IPR028082">
    <property type="entry name" value="Peripla_BP_I"/>
</dbReference>
<dbReference type="Gene3D" id="3.40.50.2300">
    <property type="match status" value="2"/>
</dbReference>
<dbReference type="EMBL" id="MPJZ01000050">
    <property type="protein sequence ID" value="OLU45534.1"/>
    <property type="molecule type" value="Genomic_DNA"/>
</dbReference>
<dbReference type="PROSITE" id="PS51257">
    <property type="entry name" value="PROKAR_LIPOPROTEIN"/>
    <property type="match status" value="1"/>
</dbReference>
<feature type="chain" id="PRO_5039663379" evidence="1">
    <location>
        <begin position="18"/>
        <end position="327"/>
    </location>
</feature>
<name>A0A1Q9YL33_9FIRM</name>
<dbReference type="InterPro" id="IPR007487">
    <property type="entry name" value="ABC_transpt-TYRBP-like"/>
</dbReference>
<dbReference type="CDD" id="cd06325">
    <property type="entry name" value="PBP1_ABC_unchar_transporter"/>
    <property type="match status" value="1"/>
</dbReference>
<proteinExistence type="predicted"/>
<evidence type="ECO:0000313" key="3">
    <source>
        <dbReference type="Proteomes" id="UP000186758"/>
    </source>
</evidence>
<feature type="signal peptide" evidence="1">
    <location>
        <begin position="1"/>
        <end position="17"/>
    </location>
</feature>
<dbReference type="PANTHER" id="PTHR35271:SF1">
    <property type="entry name" value="ABC TRANSPORTER, SUBSTRATE-BINDING LIPOPROTEIN"/>
    <property type="match status" value="1"/>
</dbReference>